<organism evidence="2 3">
    <name type="scientific">Trichocoleus desertorum GB2-A4</name>
    <dbReference type="NCBI Taxonomy" id="2933944"/>
    <lineage>
        <taxon>Bacteria</taxon>
        <taxon>Bacillati</taxon>
        <taxon>Cyanobacteriota</taxon>
        <taxon>Cyanophyceae</taxon>
        <taxon>Leptolyngbyales</taxon>
        <taxon>Trichocoleusaceae</taxon>
        <taxon>Trichocoleus</taxon>
    </lineage>
</organism>
<dbReference type="RefSeq" id="WP_190435457.1">
    <property type="nucleotide sequence ID" value="NZ_JAMPKM010000005.1"/>
</dbReference>
<dbReference type="InterPro" id="IPR038765">
    <property type="entry name" value="Papain-like_cys_pep_sf"/>
</dbReference>
<keyword evidence="3" id="KW-1185">Reference proteome</keyword>
<protein>
    <submittedName>
        <fullName evidence="2">C39 family peptidase</fullName>
    </submittedName>
</protein>
<feature type="domain" description="Peptidase C39-like" evidence="1">
    <location>
        <begin position="106"/>
        <end position="229"/>
    </location>
</feature>
<evidence type="ECO:0000313" key="3">
    <source>
        <dbReference type="Proteomes" id="UP001464891"/>
    </source>
</evidence>
<dbReference type="Proteomes" id="UP001464891">
    <property type="component" value="Unassembled WGS sequence"/>
</dbReference>
<evidence type="ECO:0000313" key="2">
    <source>
        <dbReference type="EMBL" id="MEP0817463.1"/>
    </source>
</evidence>
<gene>
    <name evidence="2" type="ORF">NC998_10185</name>
</gene>
<dbReference type="Gene3D" id="3.90.70.10">
    <property type="entry name" value="Cysteine proteinases"/>
    <property type="match status" value="1"/>
</dbReference>
<comment type="caution">
    <text evidence="2">The sequence shown here is derived from an EMBL/GenBank/DDBJ whole genome shotgun (WGS) entry which is preliminary data.</text>
</comment>
<proteinExistence type="predicted"/>
<dbReference type="InterPro" id="IPR039564">
    <property type="entry name" value="Peptidase_C39-like"/>
</dbReference>
<dbReference type="SUPFAM" id="SSF54001">
    <property type="entry name" value="Cysteine proteinases"/>
    <property type="match status" value="1"/>
</dbReference>
<accession>A0ABV0J878</accession>
<evidence type="ECO:0000259" key="1">
    <source>
        <dbReference type="Pfam" id="PF13529"/>
    </source>
</evidence>
<reference evidence="2 3" key="1">
    <citation type="submission" date="2022-04" db="EMBL/GenBank/DDBJ databases">
        <title>Positive selection, recombination, and allopatry shape intraspecific diversity of widespread and dominant cyanobacteria.</title>
        <authorList>
            <person name="Wei J."/>
            <person name="Shu W."/>
            <person name="Hu C."/>
        </authorList>
    </citation>
    <scope>NUCLEOTIDE SEQUENCE [LARGE SCALE GENOMIC DNA]</scope>
    <source>
        <strain evidence="2 3">GB2-A4</strain>
    </source>
</reference>
<name>A0ABV0J878_9CYAN</name>
<sequence>MKLKVIRNTTFKQSTDDSAKLPESDKVQVEAGKVFEVHSWKAVGKNHLKVALLKDVLGTPPQNTWYVYTPHTQLINNQNKVTTAAPPGPKISLPLPTRRLPERKTLNIPHKSQLDNALNPTGACNVTSYAMVMAYLQIKGRTGVGQLEDELYRYMERNGLSRWEPLDLAKMGRAYGLKVDFTTQARLSDIRKAIAEGRPCIIHGYFTSFGHIMVVRGYDANGFYVNDPYGEWFASGYRNDLSGENLHYSNQLIQSKCSPEGPNFIWLHRLAKA</sequence>
<dbReference type="Pfam" id="PF13529">
    <property type="entry name" value="Peptidase_C39_2"/>
    <property type="match status" value="1"/>
</dbReference>
<dbReference type="EMBL" id="JAMPKM010000005">
    <property type="protein sequence ID" value="MEP0817463.1"/>
    <property type="molecule type" value="Genomic_DNA"/>
</dbReference>